<keyword evidence="3" id="KW-0813">Transport</keyword>
<evidence type="ECO:0000256" key="4">
    <source>
        <dbReference type="ARBA" id="ARBA00022729"/>
    </source>
</evidence>
<dbReference type="GO" id="GO:0030313">
    <property type="term" value="C:cell envelope"/>
    <property type="evidence" value="ECO:0007669"/>
    <property type="project" value="UniProtKB-SubCell"/>
</dbReference>
<accession>A0A4V2ZSZ0</accession>
<dbReference type="RefSeq" id="WP_133231832.1">
    <property type="nucleotide sequence ID" value="NZ_SMRT01000011.1"/>
</dbReference>
<dbReference type="PANTHER" id="PTHR43649:SF31">
    <property type="entry name" value="SN-GLYCEROL-3-PHOSPHATE-BINDING PERIPLASMIC PROTEIN UGPB"/>
    <property type="match status" value="1"/>
</dbReference>
<evidence type="ECO:0000256" key="1">
    <source>
        <dbReference type="ARBA" id="ARBA00004196"/>
    </source>
</evidence>
<dbReference type="Pfam" id="PF01547">
    <property type="entry name" value="SBP_bac_1"/>
    <property type="match status" value="1"/>
</dbReference>
<comment type="similarity">
    <text evidence="2">Belongs to the bacterial solute-binding protein 1 family.</text>
</comment>
<dbReference type="InterPro" id="IPR050490">
    <property type="entry name" value="Bact_solute-bd_prot1"/>
</dbReference>
<evidence type="ECO:0000313" key="5">
    <source>
        <dbReference type="EMBL" id="TDF95054.1"/>
    </source>
</evidence>
<organism evidence="5 6">
    <name type="scientific">Paenibacillus piri</name>
    <dbReference type="NCBI Taxonomy" id="2547395"/>
    <lineage>
        <taxon>Bacteria</taxon>
        <taxon>Bacillati</taxon>
        <taxon>Bacillota</taxon>
        <taxon>Bacilli</taxon>
        <taxon>Bacillales</taxon>
        <taxon>Paenibacillaceae</taxon>
        <taxon>Paenibacillus</taxon>
    </lineage>
</organism>
<proteinExistence type="inferred from homology"/>
<dbReference type="InterPro" id="IPR006059">
    <property type="entry name" value="SBP"/>
</dbReference>
<keyword evidence="6" id="KW-1185">Reference proteome</keyword>
<sequence length="469" mass="52339">MKRWWSKGAVIWAAAGITLVGCTGGLGGSQQGLKQLGKDEQATIKVMSNMDERYFYQVYGALFSAKYPNIDVQVVSTQGFIQYGPDTDINKEHAKFIDEQKPDVLFLSLEQYEKMAEEGRLYELDTVIKQDKFDLEGILPNVIEAIKSRSSGKLYGLAPGFNSQALFYNKTLFEKNGVPLPKDQMSWEELFEAARRFPTTGDENSRIYGFGMNNYSDSLFQYVRMIGDTKGLSFVNPETGSVTIQTDAWKKTAQLALDALKSGAVYRPTPGKQFMGGSMEEYFKSDPFIAGKVAMTISGNYLMDNLKQAKTHLKDQVPEWDMVTIPVDPQNPESSGIMVNQIFAVNAQSQSVRAAWEFVKYINGNEYARVTSKSSGMGNMPSRIQYLKDPDGRSLEPFYKLKGDGMLASRALGKLPSEFYRSFSMLGDTELKAALEGKKTVDEALKLIQEKGQEELIKAKQAEEAKGKP</sequence>
<evidence type="ECO:0000256" key="2">
    <source>
        <dbReference type="ARBA" id="ARBA00008520"/>
    </source>
</evidence>
<dbReference type="EMBL" id="SMRT01000011">
    <property type="protein sequence ID" value="TDF95054.1"/>
    <property type="molecule type" value="Genomic_DNA"/>
</dbReference>
<keyword evidence="4" id="KW-0732">Signal</keyword>
<dbReference type="AlphaFoldDB" id="A0A4V2ZSZ0"/>
<dbReference type="Proteomes" id="UP000295636">
    <property type="component" value="Unassembled WGS sequence"/>
</dbReference>
<name>A0A4V2ZSZ0_9BACL</name>
<reference evidence="5 6" key="1">
    <citation type="submission" date="2019-03" db="EMBL/GenBank/DDBJ databases">
        <title>This is whole genome sequence of Paenibacillus sp MS74 strain.</title>
        <authorList>
            <person name="Trinh H.N."/>
        </authorList>
    </citation>
    <scope>NUCLEOTIDE SEQUENCE [LARGE SCALE GENOMIC DNA]</scope>
    <source>
        <strain evidence="5 6">MS74</strain>
    </source>
</reference>
<dbReference type="PANTHER" id="PTHR43649">
    <property type="entry name" value="ARABINOSE-BINDING PROTEIN-RELATED"/>
    <property type="match status" value="1"/>
</dbReference>
<evidence type="ECO:0000256" key="3">
    <source>
        <dbReference type="ARBA" id="ARBA00022448"/>
    </source>
</evidence>
<comment type="caution">
    <text evidence="5">The sequence shown here is derived from an EMBL/GenBank/DDBJ whole genome shotgun (WGS) entry which is preliminary data.</text>
</comment>
<dbReference type="Gene3D" id="3.40.190.10">
    <property type="entry name" value="Periplasmic binding protein-like II"/>
    <property type="match status" value="1"/>
</dbReference>
<comment type="subcellular location">
    <subcellularLocation>
        <location evidence="1">Cell envelope</location>
    </subcellularLocation>
</comment>
<protein>
    <submittedName>
        <fullName evidence="5">Extracellular solute-binding protein</fullName>
    </submittedName>
</protein>
<evidence type="ECO:0000313" key="6">
    <source>
        <dbReference type="Proteomes" id="UP000295636"/>
    </source>
</evidence>
<dbReference type="SUPFAM" id="SSF53850">
    <property type="entry name" value="Periplasmic binding protein-like II"/>
    <property type="match status" value="1"/>
</dbReference>
<gene>
    <name evidence="5" type="ORF">E1757_21180</name>
</gene>
<dbReference type="OrthoDB" id="2675752at2"/>
<dbReference type="PROSITE" id="PS51257">
    <property type="entry name" value="PROKAR_LIPOPROTEIN"/>
    <property type="match status" value="1"/>
</dbReference>